<dbReference type="AlphaFoldDB" id="A0A381Z9A0"/>
<dbReference type="EMBL" id="UINC01020434">
    <property type="protein sequence ID" value="SVA85820.1"/>
    <property type="molecule type" value="Genomic_DNA"/>
</dbReference>
<evidence type="ECO:0000313" key="1">
    <source>
        <dbReference type="EMBL" id="SVA85820.1"/>
    </source>
</evidence>
<accession>A0A381Z9A0</accession>
<name>A0A381Z9A0_9ZZZZ</name>
<sequence length="130" mass="14855">MADKDIPDFMRGFDLDNDWGFTPVSSKPSDTPSIDPKVVEGTNIELSKVKSDVSSIKSMMNEIMQIVNDKETITKEIDDESIKARFKDIEKIVLPFLYNLQKSDEPYIHWPNRGPIIKGQIEKLLKLTRG</sequence>
<reference evidence="1" key="1">
    <citation type="submission" date="2018-05" db="EMBL/GenBank/DDBJ databases">
        <authorList>
            <person name="Lanie J.A."/>
            <person name="Ng W.-L."/>
            <person name="Kazmierczak K.M."/>
            <person name="Andrzejewski T.M."/>
            <person name="Davidsen T.M."/>
            <person name="Wayne K.J."/>
            <person name="Tettelin H."/>
            <person name="Glass J.I."/>
            <person name="Rusch D."/>
            <person name="Podicherti R."/>
            <person name="Tsui H.-C.T."/>
            <person name="Winkler M.E."/>
        </authorList>
    </citation>
    <scope>NUCLEOTIDE SEQUENCE</scope>
</reference>
<protein>
    <submittedName>
        <fullName evidence="1">Uncharacterized protein</fullName>
    </submittedName>
</protein>
<gene>
    <name evidence="1" type="ORF">METZ01_LOCUS138674</name>
</gene>
<proteinExistence type="predicted"/>
<organism evidence="1">
    <name type="scientific">marine metagenome</name>
    <dbReference type="NCBI Taxonomy" id="408172"/>
    <lineage>
        <taxon>unclassified sequences</taxon>
        <taxon>metagenomes</taxon>
        <taxon>ecological metagenomes</taxon>
    </lineage>
</organism>